<comment type="caution">
    <text evidence="1">The sequence shown here is derived from an EMBL/GenBank/DDBJ whole genome shotgun (WGS) entry which is preliminary data.</text>
</comment>
<accession>A0A9P6XLH7</accession>
<dbReference type="EMBL" id="JAANIT010012574">
    <property type="protein sequence ID" value="KAG1522552.1"/>
    <property type="molecule type" value="Genomic_DNA"/>
</dbReference>
<gene>
    <name evidence="1" type="ORF">G6F51_014594</name>
</gene>
<dbReference type="AlphaFoldDB" id="A0A9P6XLH7"/>
<organism evidence="1 2">
    <name type="scientific">Rhizopus oryzae</name>
    <name type="common">Mucormycosis agent</name>
    <name type="synonym">Rhizopus arrhizus var. delemar</name>
    <dbReference type="NCBI Taxonomy" id="64495"/>
    <lineage>
        <taxon>Eukaryota</taxon>
        <taxon>Fungi</taxon>
        <taxon>Fungi incertae sedis</taxon>
        <taxon>Mucoromycota</taxon>
        <taxon>Mucoromycotina</taxon>
        <taxon>Mucoromycetes</taxon>
        <taxon>Mucorales</taxon>
        <taxon>Mucorineae</taxon>
        <taxon>Rhizopodaceae</taxon>
        <taxon>Rhizopus</taxon>
    </lineage>
</organism>
<evidence type="ECO:0000313" key="1">
    <source>
        <dbReference type="EMBL" id="KAG1522552.1"/>
    </source>
</evidence>
<name>A0A9P6XLH7_RHIOR</name>
<reference evidence="1" key="1">
    <citation type="journal article" date="2020" name="Microb. Genom.">
        <title>Genetic diversity of clinical and environmental Mucorales isolates obtained from an investigation of mucormycosis cases among solid organ transplant recipients.</title>
        <authorList>
            <person name="Nguyen M.H."/>
            <person name="Kaul D."/>
            <person name="Muto C."/>
            <person name="Cheng S.J."/>
            <person name="Richter R.A."/>
            <person name="Bruno V.M."/>
            <person name="Liu G."/>
            <person name="Beyhan S."/>
            <person name="Sundermann A.J."/>
            <person name="Mounaud S."/>
            <person name="Pasculle A.W."/>
            <person name="Nierman W.C."/>
            <person name="Driscoll E."/>
            <person name="Cumbie R."/>
            <person name="Clancy C.J."/>
            <person name="Dupont C.L."/>
        </authorList>
    </citation>
    <scope>NUCLEOTIDE SEQUENCE</scope>
    <source>
        <strain evidence="1">GL16</strain>
    </source>
</reference>
<proteinExistence type="predicted"/>
<evidence type="ECO:0000313" key="2">
    <source>
        <dbReference type="Proteomes" id="UP000717996"/>
    </source>
</evidence>
<sequence>MPSGAFHIHAFMSRVSANSILRMRVPPAASAGGAAPSQPKRWRHARWSEAGATALAATLPEARACTAAASSMRSYTRMCWKSLPRRKL</sequence>
<protein>
    <submittedName>
        <fullName evidence="1">Uncharacterized protein</fullName>
    </submittedName>
</protein>
<dbReference type="Proteomes" id="UP000717996">
    <property type="component" value="Unassembled WGS sequence"/>
</dbReference>